<keyword evidence="1" id="KW-0614">Plasmid</keyword>
<gene>
    <name evidence="1" type="ORF">MBLL_04674</name>
</gene>
<evidence type="ECO:0000313" key="1">
    <source>
        <dbReference type="EMBL" id="CAA2145548.1"/>
    </source>
</evidence>
<organism evidence="1">
    <name type="scientific">Methylobacterium bullatum</name>
    <dbReference type="NCBI Taxonomy" id="570505"/>
    <lineage>
        <taxon>Bacteria</taxon>
        <taxon>Pseudomonadati</taxon>
        <taxon>Pseudomonadota</taxon>
        <taxon>Alphaproteobacteria</taxon>
        <taxon>Hyphomicrobiales</taxon>
        <taxon>Methylobacteriaceae</taxon>
        <taxon>Methylobacterium</taxon>
    </lineage>
</organism>
<proteinExistence type="predicted"/>
<accession>A0A679K308</accession>
<sequence length="73" mass="8082">MNRLGNRSAWVARWLTDRLRPGRFRREIEAKATALIAAHGPLAYAEARELESATILGQFGEIPDDFGESLQGG</sequence>
<reference evidence="1" key="1">
    <citation type="submission" date="2019-12" db="EMBL/GenBank/DDBJ databases">
        <authorList>
            <person name="Cremers G."/>
        </authorList>
    </citation>
    <scope>NUCLEOTIDE SEQUENCE</scope>
    <source>
        <strain evidence="1">Mbul2</strain>
        <plasmid evidence="1">3</plasmid>
    </source>
</reference>
<dbReference type="EMBL" id="LR743512">
    <property type="protein sequence ID" value="CAA2145548.1"/>
    <property type="molecule type" value="Genomic_DNA"/>
</dbReference>
<name>A0A679K308_9HYPH</name>
<protein>
    <submittedName>
        <fullName evidence="1">Uncharacterized protein</fullName>
    </submittedName>
</protein>
<geneLocation type="plasmid" evidence="1">
    <name>3</name>
</geneLocation>
<dbReference type="AlphaFoldDB" id="A0A679K308"/>